<proteinExistence type="predicted"/>
<keyword evidence="2" id="KW-1185">Reference proteome</keyword>
<dbReference type="AlphaFoldDB" id="F6ACW7"/>
<evidence type="ECO:0000313" key="2">
    <source>
        <dbReference type="Proteomes" id="UP000000686"/>
    </source>
</evidence>
<accession>F6ACW7</accession>
<organism evidence="1 2">
    <name type="scientific">Pseudomonas fulva (strain 12-X)</name>
    <dbReference type="NCBI Taxonomy" id="743720"/>
    <lineage>
        <taxon>Bacteria</taxon>
        <taxon>Pseudomonadati</taxon>
        <taxon>Pseudomonadota</taxon>
        <taxon>Gammaproteobacteria</taxon>
        <taxon>Pseudomonadales</taxon>
        <taxon>Pseudomonadaceae</taxon>
        <taxon>Pseudomonas</taxon>
    </lineage>
</organism>
<dbReference type="STRING" id="743720.Psefu_1196"/>
<dbReference type="HOGENOM" id="CLU_2410942_0_0_6"/>
<sequence length="92" mass="10011">MDKYISRFMTETGCQLELERGPTGICFKAISNDGQCLGQRHLSTSQLGNGALVQAVMLDFIAQVRRLLERDGRTIAKPASSLRDNSDPAPGS</sequence>
<evidence type="ECO:0000313" key="1">
    <source>
        <dbReference type="EMBL" id="AEF21173.1"/>
    </source>
</evidence>
<dbReference type="Proteomes" id="UP000000686">
    <property type="component" value="Chromosome"/>
</dbReference>
<protein>
    <recommendedName>
        <fullName evidence="3">DUF3509 domain-containing protein</fullName>
    </recommendedName>
</protein>
<evidence type="ECO:0008006" key="3">
    <source>
        <dbReference type="Google" id="ProtNLM"/>
    </source>
</evidence>
<reference evidence="1 2" key="1">
    <citation type="submission" date="2011-04" db="EMBL/GenBank/DDBJ databases">
        <title>Complete sequence of Pseudomonas fulva 12-X.</title>
        <authorList>
            <consortium name="US DOE Joint Genome Institute"/>
            <person name="Lucas S."/>
            <person name="Han J."/>
            <person name="Lapidus A."/>
            <person name="Cheng J.-F."/>
            <person name="Goodwin L."/>
            <person name="Pitluck S."/>
            <person name="Peters L."/>
            <person name="Mikhailova N."/>
            <person name="Pagani I."/>
            <person name="Davenport K."/>
            <person name="Han C."/>
            <person name="Tapia R."/>
            <person name="Land M."/>
            <person name="Hauser L."/>
            <person name="Kyrpides N."/>
            <person name="Ivanova N."/>
            <person name="Pagani I."/>
            <person name="Lcollab F.I."/>
            <person name="Woyke T."/>
        </authorList>
    </citation>
    <scope>NUCLEOTIDE SEQUENCE [LARGE SCALE GENOMIC DNA]</scope>
    <source>
        <strain evidence="2">12-X</strain>
    </source>
</reference>
<name>F6ACW7_PSEF1</name>
<gene>
    <name evidence="1" type="ordered locus">Psefu_1196</name>
</gene>
<dbReference type="KEGG" id="pfv:Psefu_1196"/>
<dbReference type="EMBL" id="CP002727">
    <property type="protein sequence ID" value="AEF21173.1"/>
    <property type="molecule type" value="Genomic_DNA"/>
</dbReference>